<proteinExistence type="predicted"/>
<dbReference type="RefSeq" id="WP_139166709.1">
    <property type="nucleotide sequence ID" value="NZ_FNBH01000006.1"/>
</dbReference>
<gene>
    <name evidence="1" type="ORF">SAMN05421825_3710</name>
</gene>
<dbReference type="OrthoDB" id="9814627at2"/>
<dbReference type="AlphaFoldDB" id="A0A1G7VUB8"/>
<accession>A0A1G7VUB8</accession>
<keyword evidence="2" id="KW-1185">Reference proteome</keyword>
<evidence type="ECO:0000313" key="1">
    <source>
        <dbReference type="EMBL" id="SDG63373.1"/>
    </source>
</evidence>
<sequence>MRKLQLLLILSIGIFYKGQDNSLAASVNTPAAYQTGVPDISFPLTSLPATKDMTINFGLAYNANAYKRGGFSGLIAKNWALTGSNFTITRSVNNESPDEIDTIEAKEWYWDDIYYYNLNGEQGSFKFEKKGTYPNDTYKIIKLTPSNLIIDCQRIATTWAGEARIVQSFTVTDSKGYKYYFTDYDQSKMVYYTPYGGQPTMKLRNNFYVTRVEDASNRIVVTFSNARYANEDNDAWYYLPQKVTTAYGSVNFVHGYSNSYNDRFPLQDSYYIYSVTLKDHKENFISKSILDIDTGTPYEFEFNQIYSRDLHKILNVDKNDVIIDKVDLSYKVYPYVPYGTILPPPLDLGILNMVKFSSGKKIEYNFDYTKIASPRDLNSAAFIGYIQNPNVFVYGISFYTTEREIVIDTKNQNRNYPLRSSWFLHRPRTQIKVGFQRLEWYPNGTTDNPSLGGDLPMSFEYRLVDPTVVGAAEHSRTDTGTYIIEPDHNVYLQVTGTGGKGKFTIVEKTYLPPPYENVISGSLVLESMKFYDLAENSTHYDNGTETYELKKSINYDYSLFDGSGLSSGVSSLSEEGVMIYKNLKITESDKAGYTKYYFKTADDYPNHIFNNELAIPHFNLVKNGLLEKKEVYDVNNIKRNETKYDYSFPTFDESTQYMYSGSNGRVIYTAESFFDKITTTDITYDSNSNSLTDISEKSFNQANNNL</sequence>
<protein>
    <recommendedName>
        <fullName evidence="3">YD repeat-containing protein</fullName>
    </recommendedName>
</protein>
<evidence type="ECO:0008006" key="3">
    <source>
        <dbReference type="Google" id="ProtNLM"/>
    </source>
</evidence>
<reference evidence="2" key="1">
    <citation type="submission" date="2016-10" db="EMBL/GenBank/DDBJ databases">
        <authorList>
            <person name="Varghese N."/>
            <person name="Submissions S."/>
        </authorList>
    </citation>
    <scope>NUCLEOTIDE SEQUENCE [LARGE SCALE GENOMIC DNA]</scope>
    <source>
        <strain evidence="2">DSM 19684</strain>
    </source>
</reference>
<organism evidence="1 2">
    <name type="scientific">Epilithonimonas hungarica</name>
    <dbReference type="NCBI Taxonomy" id="454006"/>
    <lineage>
        <taxon>Bacteria</taxon>
        <taxon>Pseudomonadati</taxon>
        <taxon>Bacteroidota</taxon>
        <taxon>Flavobacteriia</taxon>
        <taxon>Flavobacteriales</taxon>
        <taxon>Weeksellaceae</taxon>
        <taxon>Chryseobacterium group</taxon>
        <taxon>Epilithonimonas</taxon>
    </lineage>
</organism>
<dbReference type="STRING" id="454006.SAMN05421825_3710"/>
<feature type="non-terminal residue" evidence="1">
    <location>
        <position position="706"/>
    </location>
</feature>
<dbReference type="Proteomes" id="UP000199203">
    <property type="component" value="Unassembled WGS sequence"/>
</dbReference>
<evidence type="ECO:0000313" key="2">
    <source>
        <dbReference type="Proteomes" id="UP000199203"/>
    </source>
</evidence>
<name>A0A1G7VUB8_9FLAO</name>
<dbReference type="EMBL" id="FNBH01000006">
    <property type="protein sequence ID" value="SDG63373.1"/>
    <property type="molecule type" value="Genomic_DNA"/>
</dbReference>